<dbReference type="AlphaFoldDB" id="A0A9X0WC46"/>
<dbReference type="Proteomes" id="UP001138768">
    <property type="component" value="Unassembled WGS sequence"/>
</dbReference>
<protein>
    <submittedName>
        <fullName evidence="1">Uncharacterized protein</fullName>
    </submittedName>
</protein>
<dbReference type="EMBL" id="NRRY01000046">
    <property type="protein sequence ID" value="MBK1620719.1"/>
    <property type="molecule type" value="Genomic_DNA"/>
</dbReference>
<gene>
    <name evidence="1" type="ORF">CKO42_20255</name>
</gene>
<comment type="caution">
    <text evidence="1">The sequence shown here is derived from an EMBL/GenBank/DDBJ whole genome shotgun (WGS) entry which is preliminary data.</text>
</comment>
<sequence length="117" mass="13119">MFYCKTTNHKEVEVCDAGKQIRYCFGRPGQMPELTLTVPRASALTGQWNGIGRYIHYSLTIPNGAVRYSVFFSADRLTEHHKLDAGVDVEKDGQHLATVSCQTTTLEQRLEGIDLSQ</sequence>
<keyword evidence="2" id="KW-1185">Reference proteome</keyword>
<accession>A0A9X0WC46</accession>
<name>A0A9X0WC46_9GAMM</name>
<evidence type="ECO:0000313" key="2">
    <source>
        <dbReference type="Proteomes" id="UP001138768"/>
    </source>
</evidence>
<evidence type="ECO:0000313" key="1">
    <source>
        <dbReference type="EMBL" id="MBK1620719.1"/>
    </source>
</evidence>
<organism evidence="1 2">
    <name type="scientific">Lamprobacter modestohalophilus</name>
    <dbReference type="NCBI Taxonomy" id="1064514"/>
    <lineage>
        <taxon>Bacteria</taxon>
        <taxon>Pseudomonadati</taxon>
        <taxon>Pseudomonadota</taxon>
        <taxon>Gammaproteobacteria</taxon>
        <taxon>Chromatiales</taxon>
        <taxon>Chromatiaceae</taxon>
        <taxon>Lamprobacter</taxon>
    </lineage>
</organism>
<reference evidence="1 2" key="1">
    <citation type="journal article" date="2020" name="Microorganisms">
        <title>Osmotic Adaptation and Compatible Solute Biosynthesis of Phototrophic Bacteria as Revealed from Genome Analyses.</title>
        <authorList>
            <person name="Imhoff J.F."/>
            <person name="Rahn T."/>
            <person name="Kunzel S."/>
            <person name="Keller A."/>
            <person name="Neulinger S.C."/>
        </authorList>
    </citation>
    <scope>NUCLEOTIDE SEQUENCE [LARGE SCALE GENOMIC DNA]</scope>
    <source>
        <strain evidence="1 2">DSM 25653</strain>
    </source>
</reference>
<proteinExistence type="predicted"/>